<comment type="subcellular location">
    <subcellularLocation>
        <location evidence="1">Membrane</location>
        <topology evidence="1">Multi-pass membrane protein</topology>
    </subcellularLocation>
</comment>
<feature type="domain" description="Amino acid transporter transmembrane" evidence="8">
    <location>
        <begin position="60"/>
        <end position="442"/>
    </location>
</feature>
<evidence type="ECO:0000256" key="1">
    <source>
        <dbReference type="ARBA" id="ARBA00004141"/>
    </source>
</evidence>
<feature type="transmembrane region" description="Helical" evidence="7">
    <location>
        <begin position="421"/>
        <end position="441"/>
    </location>
</feature>
<keyword evidence="9" id="KW-1185">Reference proteome</keyword>
<accession>A0A8B8K3G2</accession>
<evidence type="ECO:0000256" key="4">
    <source>
        <dbReference type="ARBA" id="ARBA00022970"/>
    </source>
</evidence>
<feature type="transmembrane region" description="Helical" evidence="7">
    <location>
        <begin position="66"/>
        <end position="85"/>
    </location>
</feature>
<sequence length="457" mass="50029">MATRSIHRTVEKEVVEISKKNGRNLKGDHAMERKMGFSQSQHCHVSKDEVEGANHDANANSSFTHAVINMVGMLIGLGQLSTPYAVEKGGWVSAFMLIGLGVMCAYCSHILGKCLKKNPKLRSFVDIGKHAFGAKGRLIASTFFYMEIFMSLVSYTISLHDNLIKVFLGTNLKLHLAKFSSSQLLTVVAVLITLPSLWIRDLSSISFLSTVGILMSLLIFMCVAATAIFGGVKANHTIPVLQLHNFPSISGLYIFGYGGHIVFPDLYKAMKDPSKFTKVSIVSFTVVTTIYTTLGFMGAKMFGNDIKSQITLSMPPEQIVTKIALWATVLTPMTKYALEFTPLAIQLEHALPSAMSGKTKMIIRSCVGSLLLLVILTLALSIPYFEHVLSLTGSLVSAAICLIFPCAFYMKICWGQIPKPLLVLNMSLITFGFILGVMGTISSSKLLFKNYQSHNST</sequence>
<evidence type="ECO:0000313" key="9">
    <source>
        <dbReference type="Proteomes" id="UP000694853"/>
    </source>
</evidence>
<feature type="transmembrane region" description="Helical" evidence="7">
    <location>
        <begin position="138"/>
        <end position="159"/>
    </location>
</feature>
<dbReference type="RefSeq" id="XP_027337583.1">
    <property type="nucleotide sequence ID" value="XM_027481782.1"/>
</dbReference>
<dbReference type="KEGG" id="aprc:113851317"/>
<gene>
    <name evidence="10" type="primary">LOC113851317</name>
</gene>
<feature type="transmembrane region" description="Helical" evidence="7">
    <location>
        <begin position="388"/>
        <end position="409"/>
    </location>
</feature>
<dbReference type="AlphaFoldDB" id="A0A8B8K3G2"/>
<reference evidence="10" key="2">
    <citation type="submission" date="2025-08" db="UniProtKB">
        <authorList>
            <consortium name="RefSeq"/>
        </authorList>
    </citation>
    <scope>IDENTIFICATION</scope>
    <source>
        <tissue evidence="10">Young leaves</tissue>
    </source>
</reference>
<evidence type="ECO:0000259" key="8">
    <source>
        <dbReference type="Pfam" id="PF01490"/>
    </source>
</evidence>
<evidence type="ECO:0000256" key="3">
    <source>
        <dbReference type="ARBA" id="ARBA00022692"/>
    </source>
</evidence>
<dbReference type="PANTHER" id="PTHR22950">
    <property type="entry name" value="AMINO ACID TRANSPORTER"/>
    <property type="match status" value="1"/>
</dbReference>
<protein>
    <submittedName>
        <fullName evidence="10">Amino acid transporter AVT1H</fullName>
    </submittedName>
</protein>
<feature type="transmembrane region" description="Helical" evidence="7">
    <location>
        <begin position="91"/>
        <end position="112"/>
    </location>
</feature>
<dbReference type="GeneID" id="113851317"/>
<feature type="transmembrane region" description="Helical" evidence="7">
    <location>
        <begin position="205"/>
        <end position="229"/>
    </location>
</feature>
<dbReference type="Pfam" id="PF01490">
    <property type="entry name" value="Aa_trans"/>
    <property type="match status" value="1"/>
</dbReference>
<keyword evidence="4" id="KW-0029">Amino-acid transport</keyword>
<dbReference type="GO" id="GO:0015179">
    <property type="term" value="F:L-amino acid transmembrane transporter activity"/>
    <property type="evidence" value="ECO:0007669"/>
    <property type="project" value="TreeGrafter"/>
</dbReference>
<evidence type="ECO:0000256" key="5">
    <source>
        <dbReference type="ARBA" id="ARBA00022989"/>
    </source>
</evidence>
<dbReference type="InterPro" id="IPR013057">
    <property type="entry name" value="AA_transpt_TM"/>
</dbReference>
<feature type="transmembrane region" description="Helical" evidence="7">
    <location>
        <begin position="249"/>
        <end position="267"/>
    </location>
</feature>
<feature type="transmembrane region" description="Helical" evidence="7">
    <location>
        <begin position="319"/>
        <end position="338"/>
    </location>
</feature>
<reference evidence="9" key="1">
    <citation type="journal article" date="2019" name="Toxins">
        <title>Detection of Abrin-Like and Prepropulchellin-Like Toxin Genes and Transcripts Using Whole Genome Sequencing and Full-Length Transcript Sequencing of Abrus precatorius.</title>
        <authorList>
            <person name="Hovde B.T."/>
            <person name="Daligault H.E."/>
            <person name="Hanschen E.R."/>
            <person name="Kunde Y.A."/>
            <person name="Johnson M.B."/>
            <person name="Starkenburg S.R."/>
            <person name="Johnson S.L."/>
        </authorList>
    </citation>
    <scope>NUCLEOTIDE SEQUENCE [LARGE SCALE GENOMIC DNA]</scope>
</reference>
<dbReference type="PANTHER" id="PTHR22950:SF696">
    <property type="entry name" value="AMINO ACID TRANSPORTER TRANSMEMBRANE DOMAIN-CONTAINING PROTEIN"/>
    <property type="match status" value="1"/>
</dbReference>
<keyword evidence="6 7" id="KW-0472">Membrane</keyword>
<dbReference type="Proteomes" id="UP000694853">
    <property type="component" value="Unplaced"/>
</dbReference>
<organism evidence="9 10">
    <name type="scientific">Abrus precatorius</name>
    <name type="common">Indian licorice</name>
    <name type="synonym">Glycine abrus</name>
    <dbReference type="NCBI Taxonomy" id="3816"/>
    <lineage>
        <taxon>Eukaryota</taxon>
        <taxon>Viridiplantae</taxon>
        <taxon>Streptophyta</taxon>
        <taxon>Embryophyta</taxon>
        <taxon>Tracheophyta</taxon>
        <taxon>Spermatophyta</taxon>
        <taxon>Magnoliopsida</taxon>
        <taxon>eudicotyledons</taxon>
        <taxon>Gunneridae</taxon>
        <taxon>Pentapetalae</taxon>
        <taxon>rosids</taxon>
        <taxon>fabids</taxon>
        <taxon>Fabales</taxon>
        <taxon>Fabaceae</taxon>
        <taxon>Papilionoideae</taxon>
        <taxon>50 kb inversion clade</taxon>
        <taxon>NPAAA clade</taxon>
        <taxon>indigoferoid/millettioid clade</taxon>
        <taxon>Abreae</taxon>
        <taxon>Abrus</taxon>
    </lineage>
</organism>
<name>A0A8B8K3G2_ABRPR</name>
<evidence type="ECO:0000256" key="2">
    <source>
        <dbReference type="ARBA" id="ARBA00022448"/>
    </source>
</evidence>
<keyword evidence="2" id="KW-0813">Transport</keyword>
<evidence type="ECO:0000256" key="7">
    <source>
        <dbReference type="SAM" id="Phobius"/>
    </source>
</evidence>
<feature type="transmembrane region" description="Helical" evidence="7">
    <location>
        <begin position="179"/>
        <end position="198"/>
    </location>
</feature>
<dbReference type="GO" id="GO:0005774">
    <property type="term" value="C:vacuolar membrane"/>
    <property type="evidence" value="ECO:0007669"/>
    <property type="project" value="TreeGrafter"/>
</dbReference>
<keyword evidence="3 7" id="KW-0812">Transmembrane</keyword>
<evidence type="ECO:0000256" key="6">
    <source>
        <dbReference type="ARBA" id="ARBA00023136"/>
    </source>
</evidence>
<dbReference type="OrthoDB" id="655540at2759"/>
<proteinExistence type="predicted"/>
<evidence type="ECO:0000313" key="10">
    <source>
        <dbReference type="RefSeq" id="XP_027337583.1"/>
    </source>
</evidence>
<feature type="transmembrane region" description="Helical" evidence="7">
    <location>
        <begin position="279"/>
        <end position="299"/>
    </location>
</feature>
<feature type="transmembrane region" description="Helical" evidence="7">
    <location>
        <begin position="361"/>
        <end position="382"/>
    </location>
</feature>
<keyword evidence="5 7" id="KW-1133">Transmembrane helix</keyword>